<comment type="caution">
    <text evidence="1">The sequence shown here is derived from an EMBL/GenBank/DDBJ whole genome shotgun (WGS) entry which is preliminary data.</text>
</comment>
<evidence type="ECO:0000313" key="2">
    <source>
        <dbReference type="Proteomes" id="UP000727456"/>
    </source>
</evidence>
<evidence type="ECO:0000313" key="1">
    <source>
        <dbReference type="EMBL" id="NIJ08248.1"/>
    </source>
</evidence>
<dbReference type="Proteomes" id="UP000727456">
    <property type="component" value="Unassembled WGS sequence"/>
</dbReference>
<reference evidence="1 2" key="1">
    <citation type="submission" date="2020-03" db="EMBL/GenBank/DDBJ databases">
        <title>Genomic Encyclopedia of Type Strains, Phase III (KMG-III): the genomes of soil and plant-associated and newly described type strains.</title>
        <authorList>
            <person name="Whitman W."/>
        </authorList>
    </citation>
    <scope>NUCLEOTIDE SEQUENCE [LARGE SCALE GENOMIC DNA]</scope>
    <source>
        <strain evidence="1 2">CECT 8804</strain>
    </source>
</reference>
<keyword evidence="2" id="KW-1185">Reference proteome</keyword>
<dbReference type="RefSeq" id="WP_167073100.1">
    <property type="nucleotide sequence ID" value="NZ_JAAOZC010000004.1"/>
</dbReference>
<dbReference type="EMBL" id="JAAOZC010000004">
    <property type="protein sequence ID" value="NIJ08248.1"/>
    <property type="molecule type" value="Genomic_DNA"/>
</dbReference>
<accession>A0ABX0TRV1</accession>
<proteinExistence type="predicted"/>
<organism evidence="1 2">
    <name type="scientific">Sphingomonas vulcanisoli</name>
    <dbReference type="NCBI Taxonomy" id="1658060"/>
    <lineage>
        <taxon>Bacteria</taxon>
        <taxon>Pseudomonadati</taxon>
        <taxon>Pseudomonadota</taxon>
        <taxon>Alphaproteobacteria</taxon>
        <taxon>Sphingomonadales</taxon>
        <taxon>Sphingomonadaceae</taxon>
        <taxon>Sphingomonas</taxon>
    </lineage>
</organism>
<gene>
    <name evidence="1" type="ORF">FHS31_001865</name>
</gene>
<sequence>MTEAKNCQELMLGLSLRLADLSPSRRVEMAQDHLSSLGVCPRERLRLQPEVLFDGWEIYVSALTIDAAIGEIEPLVSDDIIANLAEQAGLYRSEAGRRFFAGGARLPDDVIIPPNALRGLEPRLHASGI</sequence>
<name>A0ABX0TRV1_9SPHN</name>
<protein>
    <submittedName>
        <fullName evidence="1">Uncharacterized protein</fullName>
    </submittedName>
</protein>